<proteinExistence type="predicted"/>
<evidence type="ECO:0000256" key="1">
    <source>
        <dbReference type="SAM" id="Phobius"/>
    </source>
</evidence>
<gene>
    <name evidence="2" type="ORF">NMY3_01274</name>
</gene>
<sequence>MQNYVTLILVVIMIGGFAFIGVIATTTLALPLDFLDNTYVFGPITGLTQDNNGTIDWVLAGVWRASLPNATDASSNTNSSSFNAAIEMIRPDGTGRHTHTVTDFTLLNSSQSDTNSTFYNGTSTVSLAKGPALDIPTSVTLSNKSIISIWLDPESVDHHFGDSHTIFGIVASPEFDKSIQNSPLHNGAGNNTLDH</sequence>
<accession>A0A654LVL4</accession>
<reference evidence="3" key="1">
    <citation type="submission" date="2015-10" db="EMBL/GenBank/DDBJ databases">
        <title>Niche specialization of a soil ammonia-oxidizing archaeon, Candidatus Nitrosocosmicus oleophilus.</title>
        <authorList>
            <person name="Jung M.-Y."/>
            <person name="Rhee S.-K."/>
        </authorList>
    </citation>
    <scope>NUCLEOTIDE SEQUENCE [LARGE SCALE GENOMIC DNA]</scope>
    <source>
        <strain evidence="3">MY3</strain>
    </source>
</reference>
<organism evidence="2 3">
    <name type="scientific">Candidatus Nitrosocosmicus oleophilus</name>
    <dbReference type="NCBI Taxonomy" id="1353260"/>
    <lineage>
        <taxon>Archaea</taxon>
        <taxon>Nitrososphaerota</taxon>
        <taxon>Nitrososphaeria</taxon>
        <taxon>Nitrososphaerales</taxon>
        <taxon>Nitrososphaeraceae</taxon>
        <taxon>Candidatus Nitrosocosmicus</taxon>
    </lineage>
</organism>
<evidence type="ECO:0000313" key="2">
    <source>
        <dbReference type="EMBL" id="ALI35478.1"/>
    </source>
</evidence>
<dbReference type="KEGG" id="taa:NMY3_01274"/>
<evidence type="ECO:0000313" key="3">
    <source>
        <dbReference type="Proteomes" id="UP000058925"/>
    </source>
</evidence>
<keyword evidence="1" id="KW-1133">Transmembrane helix</keyword>
<name>A0A654LVL4_9ARCH</name>
<keyword evidence="1" id="KW-0812">Transmembrane</keyword>
<dbReference type="AlphaFoldDB" id="A0A654LVL4"/>
<dbReference type="Proteomes" id="UP000058925">
    <property type="component" value="Chromosome"/>
</dbReference>
<keyword evidence="1" id="KW-0472">Membrane</keyword>
<keyword evidence="3" id="KW-1185">Reference proteome</keyword>
<dbReference type="RefSeq" id="WP_196817934.1">
    <property type="nucleotide sequence ID" value="NZ_CP012850.1"/>
</dbReference>
<feature type="transmembrane region" description="Helical" evidence="1">
    <location>
        <begin position="7"/>
        <end position="30"/>
    </location>
</feature>
<protein>
    <submittedName>
        <fullName evidence="2">Uncharacterized protein</fullName>
    </submittedName>
</protein>
<dbReference type="GeneID" id="60421348"/>
<dbReference type="OrthoDB" id="11698at2157"/>
<dbReference type="EMBL" id="CP012850">
    <property type="protein sequence ID" value="ALI35478.1"/>
    <property type="molecule type" value="Genomic_DNA"/>
</dbReference>